<gene>
    <name evidence="12" type="ORF">ENE75_11830</name>
</gene>
<feature type="DNA-binding region" description="OmpR/PhoB-type" evidence="9">
    <location>
        <begin position="124"/>
        <end position="218"/>
    </location>
</feature>
<evidence type="ECO:0000256" key="6">
    <source>
        <dbReference type="ARBA" id="ARBA00023125"/>
    </source>
</evidence>
<keyword evidence="4" id="KW-0902">Two-component regulatory system</keyword>
<dbReference type="PANTHER" id="PTHR48111:SF35">
    <property type="entry name" value="TRANSCRIPTIONAL REGULATORY PROTEIN QSEB"/>
    <property type="match status" value="1"/>
</dbReference>
<dbReference type="InterPro" id="IPR001789">
    <property type="entry name" value="Sig_transdc_resp-reg_receiver"/>
</dbReference>
<dbReference type="Gene3D" id="1.10.10.10">
    <property type="entry name" value="Winged helix-like DNA-binding domain superfamily/Winged helix DNA-binding domain"/>
    <property type="match status" value="1"/>
</dbReference>
<keyword evidence="6 9" id="KW-0238">DNA-binding</keyword>
<dbReference type="InterPro" id="IPR039420">
    <property type="entry name" value="WalR-like"/>
</dbReference>
<evidence type="ECO:0000256" key="7">
    <source>
        <dbReference type="ARBA" id="ARBA00023163"/>
    </source>
</evidence>
<feature type="domain" description="OmpR/PhoB-type" evidence="11">
    <location>
        <begin position="124"/>
        <end position="218"/>
    </location>
</feature>
<dbReference type="Proteomes" id="UP000288178">
    <property type="component" value="Unassembled WGS sequence"/>
</dbReference>
<dbReference type="Gene3D" id="6.10.250.690">
    <property type="match status" value="1"/>
</dbReference>
<proteinExistence type="predicted"/>
<reference evidence="12 13" key="1">
    <citation type="submission" date="2019-01" db="EMBL/GenBank/DDBJ databases">
        <authorList>
            <person name="Chen W.-M."/>
        </authorList>
    </citation>
    <scope>NUCLEOTIDE SEQUENCE [LARGE SCALE GENOMIC DNA]</scope>
    <source>
        <strain evidence="12 13">ICH-3</strain>
    </source>
</reference>
<evidence type="ECO:0000256" key="2">
    <source>
        <dbReference type="ARBA" id="ARBA00022490"/>
    </source>
</evidence>
<dbReference type="PROSITE" id="PS51755">
    <property type="entry name" value="OMPR_PHOB"/>
    <property type="match status" value="1"/>
</dbReference>
<evidence type="ECO:0000256" key="9">
    <source>
        <dbReference type="PROSITE-ProRule" id="PRU01091"/>
    </source>
</evidence>
<dbReference type="RefSeq" id="WP_128198508.1">
    <property type="nucleotide sequence ID" value="NZ_SACT01000003.1"/>
</dbReference>
<dbReference type="SMART" id="SM00862">
    <property type="entry name" value="Trans_reg_C"/>
    <property type="match status" value="1"/>
</dbReference>
<feature type="modified residue" description="4-aspartylphosphate" evidence="8">
    <location>
        <position position="51"/>
    </location>
</feature>
<dbReference type="SUPFAM" id="SSF52172">
    <property type="entry name" value="CheY-like"/>
    <property type="match status" value="1"/>
</dbReference>
<dbReference type="FunFam" id="3.40.50.2300:FF:000002">
    <property type="entry name" value="DNA-binding response regulator PhoP"/>
    <property type="match status" value="1"/>
</dbReference>
<comment type="subcellular location">
    <subcellularLocation>
        <location evidence="1">Cytoplasm</location>
    </subcellularLocation>
</comment>
<evidence type="ECO:0000259" key="11">
    <source>
        <dbReference type="PROSITE" id="PS51755"/>
    </source>
</evidence>
<dbReference type="PANTHER" id="PTHR48111">
    <property type="entry name" value="REGULATOR OF RPOS"/>
    <property type="match status" value="1"/>
</dbReference>
<keyword evidence="2" id="KW-0963">Cytoplasm</keyword>
<keyword evidence="5" id="KW-0805">Transcription regulation</keyword>
<evidence type="ECO:0000256" key="4">
    <source>
        <dbReference type="ARBA" id="ARBA00023012"/>
    </source>
</evidence>
<organism evidence="12 13">
    <name type="scientific">Rubrivivax albus</name>
    <dbReference type="NCBI Taxonomy" id="2499835"/>
    <lineage>
        <taxon>Bacteria</taxon>
        <taxon>Pseudomonadati</taxon>
        <taxon>Pseudomonadota</taxon>
        <taxon>Betaproteobacteria</taxon>
        <taxon>Burkholderiales</taxon>
        <taxon>Sphaerotilaceae</taxon>
        <taxon>Rubrivivax</taxon>
    </lineage>
</organism>
<evidence type="ECO:0000256" key="3">
    <source>
        <dbReference type="ARBA" id="ARBA00022553"/>
    </source>
</evidence>
<comment type="caution">
    <text evidence="12">The sequence shown here is derived from an EMBL/GenBank/DDBJ whole genome shotgun (WGS) entry which is preliminary data.</text>
</comment>
<accession>A0A3S2TMR2</accession>
<evidence type="ECO:0000256" key="5">
    <source>
        <dbReference type="ARBA" id="ARBA00023015"/>
    </source>
</evidence>
<dbReference type="GO" id="GO:0032993">
    <property type="term" value="C:protein-DNA complex"/>
    <property type="evidence" value="ECO:0007669"/>
    <property type="project" value="TreeGrafter"/>
</dbReference>
<dbReference type="InterPro" id="IPR001867">
    <property type="entry name" value="OmpR/PhoB-type_DNA-bd"/>
</dbReference>
<keyword evidence="3 8" id="KW-0597">Phosphoprotein</keyword>
<dbReference type="EMBL" id="SACT01000003">
    <property type="protein sequence ID" value="RVT51507.1"/>
    <property type="molecule type" value="Genomic_DNA"/>
</dbReference>
<dbReference type="CDD" id="cd17624">
    <property type="entry name" value="REC_OmpR_PmrA-like"/>
    <property type="match status" value="1"/>
</dbReference>
<keyword evidence="7" id="KW-0804">Transcription</keyword>
<dbReference type="GO" id="GO:0000156">
    <property type="term" value="F:phosphorelay response regulator activity"/>
    <property type="evidence" value="ECO:0007669"/>
    <property type="project" value="TreeGrafter"/>
</dbReference>
<dbReference type="Pfam" id="PF00486">
    <property type="entry name" value="Trans_reg_C"/>
    <property type="match status" value="1"/>
</dbReference>
<dbReference type="InterPro" id="IPR036388">
    <property type="entry name" value="WH-like_DNA-bd_sf"/>
</dbReference>
<dbReference type="Pfam" id="PF00072">
    <property type="entry name" value="Response_reg"/>
    <property type="match status" value="1"/>
</dbReference>
<dbReference type="Gene3D" id="3.40.50.2300">
    <property type="match status" value="1"/>
</dbReference>
<evidence type="ECO:0000313" key="12">
    <source>
        <dbReference type="EMBL" id="RVT51507.1"/>
    </source>
</evidence>
<dbReference type="OrthoDB" id="9802426at2"/>
<protein>
    <submittedName>
        <fullName evidence="12">Response regulator</fullName>
    </submittedName>
</protein>
<dbReference type="GO" id="GO:0005829">
    <property type="term" value="C:cytosol"/>
    <property type="evidence" value="ECO:0007669"/>
    <property type="project" value="TreeGrafter"/>
</dbReference>
<dbReference type="InterPro" id="IPR011006">
    <property type="entry name" value="CheY-like_superfamily"/>
</dbReference>
<evidence type="ECO:0000259" key="10">
    <source>
        <dbReference type="PROSITE" id="PS50110"/>
    </source>
</evidence>
<dbReference type="PROSITE" id="PS50110">
    <property type="entry name" value="RESPONSE_REGULATORY"/>
    <property type="match status" value="1"/>
</dbReference>
<evidence type="ECO:0000256" key="1">
    <source>
        <dbReference type="ARBA" id="ARBA00004496"/>
    </source>
</evidence>
<dbReference type="CDD" id="cd00383">
    <property type="entry name" value="trans_reg_C"/>
    <property type="match status" value="1"/>
</dbReference>
<evidence type="ECO:0000313" key="13">
    <source>
        <dbReference type="Proteomes" id="UP000288178"/>
    </source>
</evidence>
<name>A0A3S2TMR2_9BURK</name>
<dbReference type="GO" id="GO:0006355">
    <property type="term" value="P:regulation of DNA-templated transcription"/>
    <property type="evidence" value="ECO:0007669"/>
    <property type="project" value="InterPro"/>
</dbReference>
<evidence type="ECO:0000256" key="8">
    <source>
        <dbReference type="PROSITE-ProRule" id="PRU00169"/>
    </source>
</evidence>
<keyword evidence="13" id="KW-1185">Reference proteome</keyword>
<dbReference type="AlphaFoldDB" id="A0A3S2TMR2"/>
<dbReference type="SMART" id="SM00448">
    <property type="entry name" value="REC"/>
    <property type="match status" value="1"/>
</dbReference>
<feature type="domain" description="Response regulatory" evidence="10">
    <location>
        <begin position="2"/>
        <end position="116"/>
    </location>
</feature>
<dbReference type="GO" id="GO:0000976">
    <property type="term" value="F:transcription cis-regulatory region binding"/>
    <property type="evidence" value="ECO:0007669"/>
    <property type="project" value="TreeGrafter"/>
</dbReference>
<sequence length="223" mass="23875">MRILLAEDDPLLGDALRAGLRQAGCQVDWVRDGAAAERELRAEPYAAAVLDLGLPRRDGLDVLASVRRAGVTLPVLVLTARDAVPDRIRGLDLGADDYVVKPVDLDELAARLRALVRRAHGQADATLHAGSVALDPAARTVTRDAAPVSLSTREFDLLHALMLDAGRVLSREQLEQRLYGWGAEVDSNAVEVHVHHLRRKLGAGLIQTVRGVGYLLSADGGGA</sequence>